<protein>
    <recommendedName>
        <fullName evidence="12">Aminopeptidase N</fullName>
    </recommendedName>
</protein>
<reference evidence="10" key="1">
    <citation type="submission" date="2021-02" db="EMBL/GenBank/DDBJ databases">
        <authorList>
            <person name="Nowell W R."/>
        </authorList>
    </citation>
    <scope>NUCLEOTIDE SEQUENCE</scope>
</reference>
<dbReference type="GO" id="GO:0042277">
    <property type="term" value="F:peptide binding"/>
    <property type="evidence" value="ECO:0007669"/>
    <property type="project" value="TreeGrafter"/>
</dbReference>
<dbReference type="SUPFAM" id="SSF63737">
    <property type="entry name" value="Leukotriene A4 hydrolase N-terminal domain"/>
    <property type="match status" value="1"/>
</dbReference>
<keyword evidence="5" id="KW-0378">Hydrolase</keyword>
<dbReference type="EMBL" id="CAJNOU010011928">
    <property type="protein sequence ID" value="CAF1559696.1"/>
    <property type="molecule type" value="Genomic_DNA"/>
</dbReference>
<comment type="similarity">
    <text evidence="2">Belongs to the peptidase M1 family.</text>
</comment>
<evidence type="ECO:0000256" key="1">
    <source>
        <dbReference type="ARBA" id="ARBA00001947"/>
    </source>
</evidence>
<evidence type="ECO:0000259" key="9">
    <source>
        <dbReference type="Pfam" id="PF17900"/>
    </source>
</evidence>
<dbReference type="GO" id="GO:0008270">
    <property type="term" value="F:zinc ion binding"/>
    <property type="evidence" value="ECO:0007669"/>
    <property type="project" value="InterPro"/>
</dbReference>
<dbReference type="InterPro" id="IPR042097">
    <property type="entry name" value="Aminopeptidase_N-like_N_sf"/>
</dbReference>
<dbReference type="Proteomes" id="UP000663889">
    <property type="component" value="Unassembled WGS sequence"/>
</dbReference>
<dbReference type="GO" id="GO:0005615">
    <property type="term" value="C:extracellular space"/>
    <property type="evidence" value="ECO:0007669"/>
    <property type="project" value="TreeGrafter"/>
</dbReference>
<comment type="caution">
    <text evidence="10">The sequence shown here is derived from an EMBL/GenBank/DDBJ whole genome shotgun (WGS) entry which is preliminary data.</text>
</comment>
<dbReference type="Pfam" id="PF17900">
    <property type="entry name" value="Peptidase_M1_N"/>
    <property type="match status" value="1"/>
</dbReference>
<organism evidence="10 11">
    <name type="scientific">Rotaria sordida</name>
    <dbReference type="NCBI Taxonomy" id="392033"/>
    <lineage>
        <taxon>Eukaryota</taxon>
        <taxon>Metazoa</taxon>
        <taxon>Spiralia</taxon>
        <taxon>Gnathifera</taxon>
        <taxon>Rotifera</taxon>
        <taxon>Eurotatoria</taxon>
        <taxon>Bdelloidea</taxon>
        <taxon>Philodinida</taxon>
        <taxon>Philodinidae</taxon>
        <taxon>Rotaria</taxon>
    </lineage>
</organism>
<evidence type="ECO:0000313" key="10">
    <source>
        <dbReference type="EMBL" id="CAF1559696.1"/>
    </source>
</evidence>
<sequence length="217" mass="24556">TTINLTLNYRGQLSNEVDGFFLSSYVRSSDQVPRYLLASTMAPISARRALPCFDEPHFKATFSLSVEHESQYGAWSNMPIENQVNLSNGLILTHFQKSVSMSSYLLALVVADFECLARNNTGLYGNITTSVCAQPDKKDDLHYALEIATQNIHDFEKQYQINYPLTKCDHIALPKFFNGAMENFGCIMYFESRLLYNNITSTPLNKQDVALFIAHEV</sequence>
<dbReference type="GO" id="GO:0005737">
    <property type="term" value="C:cytoplasm"/>
    <property type="evidence" value="ECO:0007669"/>
    <property type="project" value="TreeGrafter"/>
</dbReference>
<name>A0A815XNG1_9BILA</name>
<feature type="non-terminal residue" evidence="10">
    <location>
        <position position="217"/>
    </location>
</feature>
<dbReference type="PRINTS" id="PR00756">
    <property type="entry name" value="ALADIPTASE"/>
</dbReference>
<dbReference type="AlphaFoldDB" id="A0A815XNG1"/>
<dbReference type="Gene3D" id="2.60.40.1730">
    <property type="entry name" value="tricorn interacting facor f3 domain"/>
    <property type="match status" value="1"/>
</dbReference>
<evidence type="ECO:0008006" key="12">
    <source>
        <dbReference type="Google" id="ProtNLM"/>
    </source>
</evidence>
<dbReference type="PANTHER" id="PTHR11533">
    <property type="entry name" value="PROTEASE M1 ZINC METALLOPROTEASE"/>
    <property type="match status" value="1"/>
</dbReference>
<dbReference type="InterPro" id="IPR050344">
    <property type="entry name" value="Peptidase_M1_aminopeptidases"/>
</dbReference>
<dbReference type="InterPro" id="IPR027268">
    <property type="entry name" value="Peptidase_M4/M1_CTD_sf"/>
</dbReference>
<evidence type="ECO:0000256" key="4">
    <source>
        <dbReference type="ARBA" id="ARBA00022723"/>
    </source>
</evidence>
<gene>
    <name evidence="10" type="ORF">SEV965_LOCUS39091</name>
</gene>
<evidence type="ECO:0000259" key="8">
    <source>
        <dbReference type="Pfam" id="PF01433"/>
    </source>
</evidence>
<dbReference type="GO" id="GO:0016020">
    <property type="term" value="C:membrane"/>
    <property type="evidence" value="ECO:0007669"/>
    <property type="project" value="TreeGrafter"/>
</dbReference>
<feature type="domain" description="Peptidase M1 membrane alanine aminopeptidase" evidence="8">
    <location>
        <begin position="143"/>
        <end position="217"/>
    </location>
</feature>
<evidence type="ECO:0000256" key="3">
    <source>
        <dbReference type="ARBA" id="ARBA00022670"/>
    </source>
</evidence>
<dbReference type="InterPro" id="IPR045357">
    <property type="entry name" value="Aminopeptidase_N-like_N"/>
</dbReference>
<evidence type="ECO:0000256" key="7">
    <source>
        <dbReference type="ARBA" id="ARBA00023049"/>
    </source>
</evidence>
<feature type="domain" description="Aminopeptidase N-like N-terminal" evidence="9">
    <location>
        <begin position="3"/>
        <end position="105"/>
    </location>
</feature>
<keyword evidence="6" id="KW-0862">Zinc</keyword>
<comment type="cofactor">
    <cofactor evidence="1">
        <name>Zn(2+)</name>
        <dbReference type="ChEBI" id="CHEBI:29105"/>
    </cofactor>
</comment>
<proteinExistence type="inferred from homology"/>
<dbReference type="SUPFAM" id="SSF55486">
    <property type="entry name" value="Metalloproteases ('zincins'), catalytic domain"/>
    <property type="match status" value="1"/>
</dbReference>
<dbReference type="GO" id="GO:0006508">
    <property type="term" value="P:proteolysis"/>
    <property type="evidence" value="ECO:0007669"/>
    <property type="project" value="UniProtKB-KW"/>
</dbReference>
<evidence type="ECO:0000313" key="11">
    <source>
        <dbReference type="Proteomes" id="UP000663889"/>
    </source>
</evidence>
<dbReference type="Pfam" id="PF01433">
    <property type="entry name" value="Peptidase_M1"/>
    <property type="match status" value="1"/>
</dbReference>
<keyword evidence="4" id="KW-0479">Metal-binding</keyword>
<evidence type="ECO:0000256" key="5">
    <source>
        <dbReference type="ARBA" id="ARBA00022801"/>
    </source>
</evidence>
<dbReference type="Gene3D" id="1.10.390.10">
    <property type="entry name" value="Neutral Protease Domain 2"/>
    <property type="match status" value="1"/>
</dbReference>
<evidence type="ECO:0000256" key="2">
    <source>
        <dbReference type="ARBA" id="ARBA00010136"/>
    </source>
</evidence>
<keyword evidence="7" id="KW-0482">Metalloprotease</keyword>
<dbReference type="GO" id="GO:0070006">
    <property type="term" value="F:metalloaminopeptidase activity"/>
    <property type="evidence" value="ECO:0007669"/>
    <property type="project" value="TreeGrafter"/>
</dbReference>
<dbReference type="GO" id="GO:0043171">
    <property type="term" value="P:peptide catabolic process"/>
    <property type="evidence" value="ECO:0007669"/>
    <property type="project" value="TreeGrafter"/>
</dbReference>
<dbReference type="InterPro" id="IPR014782">
    <property type="entry name" value="Peptidase_M1_dom"/>
</dbReference>
<evidence type="ECO:0000256" key="6">
    <source>
        <dbReference type="ARBA" id="ARBA00022833"/>
    </source>
</evidence>
<dbReference type="InterPro" id="IPR001930">
    <property type="entry name" value="Peptidase_M1"/>
</dbReference>
<keyword evidence="3" id="KW-0645">Protease</keyword>
<accession>A0A815XNG1</accession>
<dbReference type="PANTHER" id="PTHR11533:SF299">
    <property type="entry name" value="AMINOPEPTIDASE"/>
    <property type="match status" value="1"/>
</dbReference>